<evidence type="ECO:0000256" key="2">
    <source>
        <dbReference type="ARBA" id="ARBA00005947"/>
    </source>
</evidence>
<dbReference type="InterPro" id="IPR023696">
    <property type="entry name" value="Ureohydrolase_dom_sf"/>
</dbReference>
<dbReference type="InterPro" id="IPR023801">
    <property type="entry name" value="His_deacetylse_dom"/>
</dbReference>
<name>A0A162T684_PHYB8</name>
<dbReference type="GO" id="GO:0016787">
    <property type="term" value="F:hydrolase activity"/>
    <property type="evidence" value="ECO:0007669"/>
    <property type="project" value="UniProtKB-KW"/>
</dbReference>
<dbReference type="RefSeq" id="XP_018284552.1">
    <property type="nucleotide sequence ID" value="XM_018432887.1"/>
</dbReference>
<dbReference type="GO" id="GO:0040029">
    <property type="term" value="P:epigenetic regulation of gene expression"/>
    <property type="evidence" value="ECO:0007669"/>
    <property type="project" value="TreeGrafter"/>
</dbReference>
<dbReference type="InParanoid" id="A0A162T684"/>
<dbReference type="SUPFAM" id="SSF52768">
    <property type="entry name" value="Arginase/deacetylase"/>
    <property type="match status" value="1"/>
</dbReference>
<dbReference type="PANTHER" id="PTHR10625:SF17">
    <property type="entry name" value="HISTONE DEACETYLASE 8"/>
    <property type="match status" value="1"/>
</dbReference>
<keyword evidence="5" id="KW-0862">Zinc</keyword>
<dbReference type="Proteomes" id="UP000077315">
    <property type="component" value="Unassembled WGS sequence"/>
</dbReference>
<protein>
    <recommendedName>
        <fullName evidence="6">Histone deacetylase domain-containing protein</fullName>
    </recommendedName>
</protein>
<evidence type="ECO:0000313" key="7">
    <source>
        <dbReference type="EMBL" id="OAD66512.1"/>
    </source>
</evidence>
<dbReference type="GO" id="GO:0004407">
    <property type="term" value="F:histone deacetylase activity"/>
    <property type="evidence" value="ECO:0007669"/>
    <property type="project" value="TreeGrafter"/>
</dbReference>
<dbReference type="GeneID" id="28993793"/>
<dbReference type="PRINTS" id="PR01270">
    <property type="entry name" value="HDASUPER"/>
</dbReference>
<organism evidence="7 8">
    <name type="scientific">Phycomyces blakesleeanus (strain ATCC 8743b / DSM 1359 / FGSC 10004 / NBRC 33097 / NRRL 1555)</name>
    <dbReference type="NCBI Taxonomy" id="763407"/>
    <lineage>
        <taxon>Eukaryota</taxon>
        <taxon>Fungi</taxon>
        <taxon>Fungi incertae sedis</taxon>
        <taxon>Mucoromycota</taxon>
        <taxon>Mucoromycotina</taxon>
        <taxon>Mucoromycetes</taxon>
        <taxon>Mucorales</taxon>
        <taxon>Phycomycetaceae</taxon>
        <taxon>Phycomyces</taxon>
    </lineage>
</organism>
<proteinExistence type="inferred from homology"/>
<keyword evidence="8" id="KW-1185">Reference proteome</keyword>
<feature type="domain" description="Histone deacetylase" evidence="6">
    <location>
        <begin position="27"/>
        <end position="201"/>
    </location>
</feature>
<dbReference type="PANTHER" id="PTHR10625">
    <property type="entry name" value="HISTONE DEACETYLASE HDAC1-RELATED"/>
    <property type="match status" value="1"/>
</dbReference>
<evidence type="ECO:0000259" key="6">
    <source>
        <dbReference type="Pfam" id="PF00850"/>
    </source>
</evidence>
<dbReference type="VEuPathDB" id="FungiDB:PHYBLDRAFT_152317"/>
<evidence type="ECO:0000256" key="3">
    <source>
        <dbReference type="ARBA" id="ARBA00022723"/>
    </source>
</evidence>
<comment type="cofactor">
    <cofactor evidence="1">
        <name>Zn(2+)</name>
        <dbReference type="ChEBI" id="CHEBI:29105"/>
    </cofactor>
</comment>
<dbReference type="STRING" id="763407.A0A162T684"/>
<accession>A0A162T684</accession>
<dbReference type="OrthoDB" id="424012at2759"/>
<dbReference type="EMBL" id="KV441002">
    <property type="protein sequence ID" value="OAD66512.1"/>
    <property type="molecule type" value="Genomic_DNA"/>
</dbReference>
<sequence length="397" mass="44016">MEVVYSDDCLLHSPPKELTRGEWKTYTESPSRLVSIKQFIDKNTEFKVVSPDDYTLAPILAVHKREYVDFLSTIYKDWVDAGLPKDTVVSEIFGHCSMVGHLEPEEWKKKALETPSGRIGLYSFDLSVSFDKDTWLSTYTSAQIVLSAAHRLLQQSQTAKTSSIYALCRPPGHHAAHDVAGGYCFINNVAVAAKFLQDYEVREMEALARLSKVKKEQTLPKPAVLNKNNKRRILIVDVDYHHGNGTQAIFYDDPSVFYISLHGSPDYPYFTGSGTETGSGDGAGYNLNIPLDPITTTDAIYLDHLEKALNKPEIVEFKADIVICSLGLDTWHEDPVGGIKGLVDPLTYTKIGKLLKTSASCANIPVLFVQEGGYTIERLGELAGKVLLGYLSTENTT</sequence>
<dbReference type="InterPro" id="IPR000286">
    <property type="entry name" value="HDACs"/>
</dbReference>
<keyword evidence="3" id="KW-0479">Metal-binding</keyword>
<evidence type="ECO:0000313" key="8">
    <source>
        <dbReference type="Proteomes" id="UP000077315"/>
    </source>
</evidence>
<dbReference type="AlphaFoldDB" id="A0A162T684"/>
<keyword evidence="4" id="KW-0378">Hydrolase</keyword>
<comment type="similarity">
    <text evidence="2">Belongs to the histone deacetylase family.</text>
</comment>
<reference evidence="8" key="1">
    <citation type="submission" date="2015-06" db="EMBL/GenBank/DDBJ databases">
        <title>Expansion of signal transduction pathways in fungi by whole-genome duplication.</title>
        <authorList>
            <consortium name="DOE Joint Genome Institute"/>
            <person name="Corrochano L.M."/>
            <person name="Kuo A."/>
            <person name="Marcet-Houben M."/>
            <person name="Polaino S."/>
            <person name="Salamov A."/>
            <person name="Villalobos J.M."/>
            <person name="Alvarez M.I."/>
            <person name="Avalos J."/>
            <person name="Benito E.P."/>
            <person name="Benoit I."/>
            <person name="Burger G."/>
            <person name="Camino L.P."/>
            <person name="Canovas D."/>
            <person name="Cerda-Olmedo E."/>
            <person name="Cheng J.-F."/>
            <person name="Dominguez A."/>
            <person name="Elias M."/>
            <person name="Eslava A.P."/>
            <person name="Glaser F."/>
            <person name="Grimwood J."/>
            <person name="Gutierrez G."/>
            <person name="Heitman J."/>
            <person name="Henrissat B."/>
            <person name="Iturriaga E.A."/>
            <person name="Lang B.F."/>
            <person name="Lavin J.L."/>
            <person name="Lee S."/>
            <person name="Li W."/>
            <person name="Lindquist E."/>
            <person name="Lopez-Garcia S."/>
            <person name="Luque E.M."/>
            <person name="Marcos A.T."/>
            <person name="Martin J."/>
            <person name="McCluskey K."/>
            <person name="Medina H.R."/>
            <person name="Miralles-Duran A."/>
            <person name="Miyazaki A."/>
            <person name="Munoz-Torres E."/>
            <person name="Oguiza J.A."/>
            <person name="Ohm R."/>
            <person name="Olmedo M."/>
            <person name="Orejas M."/>
            <person name="Ortiz-Castellanos L."/>
            <person name="Pisabarro A.G."/>
            <person name="Rodriguez-Romero J."/>
            <person name="Ruiz-Herrera J."/>
            <person name="Ruiz-Vazquez R."/>
            <person name="Sanz C."/>
            <person name="Schackwitz W."/>
            <person name="Schmutz J."/>
            <person name="Shahriari M."/>
            <person name="Shelest E."/>
            <person name="Silva-Franco F."/>
            <person name="Soanes D."/>
            <person name="Syed K."/>
            <person name="Tagua V.G."/>
            <person name="Talbot N.J."/>
            <person name="Thon M."/>
            <person name="De vries R.P."/>
            <person name="Wiebenga A."/>
            <person name="Yadav J.S."/>
            <person name="Braun E.L."/>
            <person name="Baker S."/>
            <person name="Garre V."/>
            <person name="Horwitz B."/>
            <person name="Torres-Martinez S."/>
            <person name="Idnurm A."/>
            <person name="Herrera-Estrella A."/>
            <person name="Gabaldon T."/>
            <person name="Grigoriev I.V."/>
        </authorList>
    </citation>
    <scope>NUCLEOTIDE SEQUENCE [LARGE SCALE GENOMIC DNA]</scope>
    <source>
        <strain evidence="8">NRRL 1555(-)</strain>
    </source>
</reference>
<evidence type="ECO:0000256" key="5">
    <source>
        <dbReference type="ARBA" id="ARBA00022833"/>
    </source>
</evidence>
<dbReference type="GO" id="GO:0046872">
    <property type="term" value="F:metal ion binding"/>
    <property type="evidence" value="ECO:0007669"/>
    <property type="project" value="UniProtKB-KW"/>
</dbReference>
<evidence type="ECO:0000256" key="4">
    <source>
        <dbReference type="ARBA" id="ARBA00022801"/>
    </source>
</evidence>
<evidence type="ECO:0000256" key="1">
    <source>
        <dbReference type="ARBA" id="ARBA00001947"/>
    </source>
</evidence>
<dbReference type="InterPro" id="IPR037138">
    <property type="entry name" value="His_deacetylse_dom_sf"/>
</dbReference>
<dbReference type="CDD" id="cd10001">
    <property type="entry name" value="HDAC_classII_APAH"/>
    <property type="match status" value="1"/>
</dbReference>
<dbReference type="Pfam" id="PF00850">
    <property type="entry name" value="Hist_deacetyl"/>
    <property type="match status" value="2"/>
</dbReference>
<dbReference type="Gene3D" id="3.40.800.20">
    <property type="entry name" value="Histone deacetylase domain"/>
    <property type="match status" value="1"/>
</dbReference>
<gene>
    <name evidence="7" type="ORF">PHYBLDRAFT_152317</name>
</gene>
<feature type="domain" description="Histone deacetylase" evidence="6">
    <location>
        <begin position="226"/>
        <end position="387"/>
    </location>
</feature>